<protein>
    <submittedName>
        <fullName evidence="2">Uncharacterized protein</fullName>
    </submittedName>
</protein>
<keyword evidence="1" id="KW-0472">Membrane</keyword>
<sequence>MNIPLSLSFYVALMVLVFSILSCIILCSTIGTRQSFRQCTGGLNERQREGGERHIYIMEINPPVCGGECQPPGVKVLLQLRQPELLPK</sequence>
<gene>
    <name evidence="2" type="ORF">BDW42DRAFT_181105</name>
</gene>
<proteinExistence type="predicted"/>
<keyword evidence="1" id="KW-1133">Transmembrane helix</keyword>
<dbReference type="AlphaFoldDB" id="A0A2J5HEF0"/>
<keyword evidence="3" id="KW-1185">Reference proteome</keyword>
<evidence type="ECO:0000313" key="2">
    <source>
        <dbReference type="EMBL" id="PLN75238.1"/>
    </source>
</evidence>
<dbReference type="EMBL" id="KZ559658">
    <property type="protein sequence ID" value="PLN75238.1"/>
    <property type="molecule type" value="Genomic_DNA"/>
</dbReference>
<dbReference type="Proteomes" id="UP000235023">
    <property type="component" value="Unassembled WGS sequence"/>
</dbReference>
<organism evidence="2 3">
    <name type="scientific">Aspergillus taichungensis</name>
    <dbReference type="NCBI Taxonomy" id="482145"/>
    <lineage>
        <taxon>Eukaryota</taxon>
        <taxon>Fungi</taxon>
        <taxon>Dikarya</taxon>
        <taxon>Ascomycota</taxon>
        <taxon>Pezizomycotina</taxon>
        <taxon>Eurotiomycetes</taxon>
        <taxon>Eurotiomycetidae</taxon>
        <taxon>Eurotiales</taxon>
        <taxon>Aspergillaceae</taxon>
        <taxon>Aspergillus</taxon>
        <taxon>Aspergillus subgen. Circumdati</taxon>
    </lineage>
</organism>
<evidence type="ECO:0000313" key="3">
    <source>
        <dbReference type="Proteomes" id="UP000235023"/>
    </source>
</evidence>
<name>A0A2J5HEF0_9EURO</name>
<accession>A0A2J5HEF0</accession>
<keyword evidence="1" id="KW-0812">Transmembrane</keyword>
<evidence type="ECO:0000256" key="1">
    <source>
        <dbReference type="SAM" id="Phobius"/>
    </source>
</evidence>
<feature type="transmembrane region" description="Helical" evidence="1">
    <location>
        <begin position="6"/>
        <end position="27"/>
    </location>
</feature>
<reference evidence="3" key="1">
    <citation type="submission" date="2017-12" db="EMBL/GenBank/DDBJ databases">
        <authorList>
            <consortium name="DOE Joint Genome Institute"/>
            <person name="Mondo S.J."/>
            <person name="Kjaerbolling I."/>
            <person name="Vesth T.C."/>
            <person name="Frisvad J.C."/>
            <person name="Nybo J.L."/>
            <person name="Theobald S."/>
            <person name="Kuo A."/>
            <person name="Bowyer P."/>
            <person name="Matsuda Y."/>
            <person name="Lyhne E.K."/>
            <person name="Kogle M.E."/>
            <person name="Clum A."/>
            <person name="Lipzen A."/>
            <person name="Salamov A."/>
            <person name="Ngan C.Y."/>
            <person name="Daum C."/>
            <person name="Chiniquy J."/>
            <person name="Barry K."/>
            <person name="LaButti K."/>
            <person name="Haridas S."/>
            <person name="Simmons B.A."/>
            <person name="Magnuson J.K."/>
            <person name="Mortensen U.H."/>
            <person name="Larsen T.O."/>
            <person name="Grigoriev I.V."/>
            <person name="Baker S.E."/>
            <person name="Andersen M.R."/>
            <person name="Nordberg H.P."/>
            <person name="Cantor M.N."/>
            <person name="Hua S.X."/>
        </authorList>
    </citation>
    <scope>NUCLEOTIDE SEQUENCE [LARGE SCALE GENOMIC DNA]</scope>
    <source>
        <strain evidence="3">IBT 19404</strain>
    </source>
</reference>